<accession>X1PDF0</accession>
<dbReference type="AlphaFoldDB" id="X1PDF0"/>
<proteinExistence type="predicted"/>
<gene>
    <name evidence="1" type="ORF">S06H3_38490</name>
</gene>
<sequence length="61" mass="6821">AEQVQAPSLAYKIDVAFPLPIPGPIEPAPVTTATFPFNLSLIFSPLFVYYSDQYRNNYLTI</sequence>
<protein>
    <submittedName>
        <fullName evidence="1">Uncharacterized protein</fullName>
    </submittedName>
</protein>
<dbReference type="EMBL" id="BARV01023463">
    <property type="protein sequence ID" value="GAI37035.1"/>
    <property type="molecule type" value="Genomic_DNA"/>
</dbReference>
<reference evidence="1" key="1">
    <citation type="journal article" date="2014" name="Front. Microbiol.">
        <title>High frequency of phylogenetically diverse reductive dehalogenase-homologous genes in deep subseafloor sedimentary metagenomes.</title>
        <authorList>
            <person name="Kawai M."/>
            <person name="Futagami T."/>
            <person name="Toyoda A."/>
            <person name="Takaki Y."/>
            <person name="Nishi S."/>
            <person name="Hori S."/>
            <person name="Arai W."/>
            <person name="Tsubouchi T."/>
            <person name="Morono Y."/>
            <person name="Uchiyama I."/>
            <person name="Ito T."/>
            <person name="Fujiyama A."/>
            <person name="Inagaki F."/>
            <person name="Takami H."/>
        </authorList>
    </citation>
    <scope>NUCLEOTIDE SEQUENCE</scope>
    <source>
        <strain evidence="1">Expedition CK06-06</strain>
    </source>
</reference>
<evidence type="ECO:0000313" key="1">
    <source>
        <dbReference type="EMBL" id="GAI37035.1"/>
    </source>
</evidence>
<feature type="non-terminal residue" evidence="1">
    <location>
        <position position="1"/>
    </location>
</feature>
<comment type="caution">
    <text evidence="1">The sequence shown here is derived from an EMBL/GenBank/DDBJ whole genome shotgun (WGS) entry which is preliminary data.</text>
</comment>
<organism evidence="1">
    <name type="scientific">marine sediment metagenome</name>
    <dbReference type="NCBI Taxonomy" id="412755"/>
    <lineage>
        <taxon>unclassified sequences</taxon>
        <taxon>metagenomes</taxon>
        <taxon>ecological metagenomes</taxon>
    </lineage>
</organism>
<name>X1PDF0_9ZZZZ</name>